<reference evidence="2 3" key="1">
    <citation type="submission" date="2020-02" db="EMBL/GenBank/DDBJ databases">
        <title>Draft genome sequence of Haematococcus lacustris strain NIES-144.</title>
        <authorList>
            <person name="Morimoto D."/>
            <person name="Nakagawa S."/>
            <person name="Yoshida T."/>
            <person name="Sawayama S."/>
        </authorList>
    </citation>
    <scope>NUCLEOTIDE SEQUENCE [LARGE SCALE GENOMIC DNA]</scope>
    <source>
        <strain evidence="2 3">NIES-144</strain>
    </source>
</reference>
<name>A0A699ZIL2_HAELA</name>
<protein>
    <submittedName>
        <fullName evidence="2">Uncharacterized protein</fullName>
    </submittedName>
</protein>
<dbReference type="EMBL" id="BLLF01001380">
    <property type="protein sequence ID" value="GFH18926.1"/>
    <property type="molecule type" value="Genomic_DNA"/>
</dbReference>
<sequence>MCSLVMPTAWCHRGSVSTARTALRAISGHPPHHLQSLPRLLHKPAAAGGHCWQKGFRCVSRCAPPRPPRLHHQPTRPFLEDAVWNNDMQSGKFSAGGAHHVCASAQAAPAWRPYILGPVVPHITCTVAASQCCIHNCCLQALLSLEPEPRCTQGQWHTRSSRRGLQHTSALRGAESGTAAPGPWDPELDRVHSSHYCSTSDQDGNTQRELQRWQV</sequence>
<keyword evidence="3" id="KW-1185">Reference proteome</keyword>
<proteinExistence type="predicted"/>
<organism evidence="2 3">
    <name type="scientific">Haematococcus lacustris</name>
    <name type="common">Green alga</name>
    <name type="synonym">Haematococcus pluvialis</name>
    <dbReference type="NCBI Taxonomy" id="44745"/>
    <lineage>
        <taxon>Eukaryota</taxon>
        <taxon>Viridiplantae</taxon>
        <taxon>Chlorophyta</taxon>
        <taxon>core chlorophytes</taxon>
        <taxon>Chlorophyceae</taxon>
        <taxon>CS clade</taxon>
        <taxon>Chlamydomonadales</taxon>
        <taxon>Haematococcaceae</taxon>
        <taxon>Haematococcus</taxon>
    </lineage>
</organism>
<feature type="region of interest" description="Disordered" evidence="1">
    <location>
        <begin position="153"/>
        <end position="215"/>
    </location>
</feature>
<evidence type="ECO:0000256" key="1">
    <source>
        <dbReference type="SAM" id="MobiDB-lite"/>
    </source>
</evidence>
<evidence type="ECO:0000313" key="3">
    <source>
        <dbReference type="Proteomes" id="UP000485058"/>
    </source>
</evidence>
<dbReference type="AlphaFoldDB" id="A0A699ZIL2"/>
<evidence type="ECO:0000313" key="2">
    <source>
        <dbReference type="EMBL" id="GFH18926.1"/>
    </source>
</evidence>
<gene>
    <name evidence="2" type="ORF">HaLaN_15803</name>
</gene>
<comment type="caution">
    <text evidence="2">The sequence shown here is derived from an EMBL/GenBank/DDBJ whole genome shotgun (WGS) entry which is preliminary data.</text>
</comment>
<dbReference type="Proteomes" id="UP000485058">
    <property type="component" value="Unassembled WGS sequence"/>
</dbReference>
<feature type="compositionally biased region" description="Polar residues" evidence="1">
    <location>
        <begin position="195"/>
        <end position="215"/>
    </location>
</feature>
<accession>A0A699ZIL2</accession>